<dbReference type="Gene3D" id="3.90.220.10">
    <property type="entry name" value="Adenine-n6-DNA-methyltransferase Taqi, Chain A, domain 2"/>
    <property type="match status" value="1"/>
</dbReference>
<dbReference type="PANTHER" id="PTHR33841:SF1">
    <property type="entry name" value="DNA METHYLTRANSFERASE A"/>
    <property type="match status" value="1"/>
</dbReference>
<dbReference type="RefSeq" id="WP_339111082.1">
    <property type="nucleotide sequence ID" value="NZ_CP179918.1"/>
</dbReference>
<dbReference type="GO" id="GO:0009007">
    <property type="term" value="F:site-specific DNA-methyltransferase (adenine-specific) activity"/>
    <property type="evidence" value="ECO:0007669"/>
    <property type="project" value="UniProtKB-EC"/>
</dbReference>
<dbReference type="EMBL" id="LN887406">
    <property type="protein sequence ID" value="CUR39039.1"/>
    <property type="molecule type" value="Genomic_DNA"/>
</dbReference>
<dbReference type="GO" id="GO:0032259">
    <property type="term" value="P:methylation"/>
    <property type="evidence" value="ECO:0007669"/>
    <property type="project" value="UniProtKB-KW"/>
</dbReference>
<reference evidence="6" key="1">
    <citation type="submission" date="2015-10" db="EMBL/GenBank/DDBJ databases">
        <authorList>
            <person name="Gilbert D.G."/>
        </authorList>
    </citation>
    <scope>NUCLEOTIDE SEQUENCE</scope>
    <source>
        <strain evidence="6">3c6</strain>
    </source>
</reference>
<proteinExistence type="predicted"/>
<feature type="domain" description="TaqI-like C-terminal specificity" evidence="5">
    <location>
        <begin position="23"/>
        <end position="142"/>
    </location>
</feature>
<dbReference type="PANTHER" id="PTHR33841">
    <property type="entry name" value="DNA METHYLTRANSFERASE YEEA-RELATED"/>
    <property type="match status" value="1"/>
</dbReference>
<name>A0A0U5JT37_LIMRT</name>
<gene>
    <name evidence="6" type="ORF">LRLP16767_LR3C6_01005</name>
</gene>
<evidence type="ECO:0000256" key="2">
    <source>
        <dbReference type="ARBA" id="ARBA00022603"/>
    </source>
</evidence>
<dbReference type="InterPro" id="IPR050953">
    <property type="entry name" value="N4_N6_ade-DNA_methylase"/>
</dbReference>
<dbReference type="InterPro" id="IPR025931">
    <property type="entry name" value="TaqI_C"/>
</dbReference>
<evidence type="ECO:0000259" key="5">
    <source>
        <dbReference type="Pfam" id="PF12950"/>
    </source>
</evidence>
<comment type="catalytic activity">
    <reaction evidence="4">
        <text>a 2'-deoxyadenosine in DNA + S-adenosyl-L-methionine = an N(6)-methyl-2'-deoxyadenosine in DNA + S-adenosyl-L-homocysteine + H(+)</text>
        <dbReference type="Rhea" id="RHEA:15197"/>
        <dbReference type="Rhea" id="RHEA-COMP:12418"/>
        <dbReference type="Rhea" id="RHEA-COMP:12419"/>
        <dbReference type="ChEBI" id="CHEBI:15378"/>
        <dbReference type="ChEBI" id="CHEBI:57856"/>
        <dbReference type="ChEBI" id="CHEBI:59789"/>
        <dbReference type="ChEBI" id="CHEBI:90615"/>
        <dbReference type="ChEBI" id="CHEBI:90616"/>
        <dbReference type="EC" id="2.1.1.72"/>
    </reaction>
</comment>
<evidence type="ECO:0000256" key="1">
    <source>
        <dbReference type="ARBA" id="ARBA00011900"/>
    </source>
</evidence>
<evidence type="ECO:0000256" key="3">
    <source>
        <dbReference type="ARBA" id="ARBA00022679"/>
    </source>
</evidence>
<dbReference type="InterPro" id="IPR023135">
    <property type="entry name" value="N6_DNA_MeTrfase_TaqI_C"/>
</dbReference>
<protein>
    <recommendedName>
        <fullName evidence="1">site-specific DNA-methyltransferase (adenine-specific)</fullName>
        <ecNumber evidence="1">2.1.1.72</ecNumber>
    </recommendedName>
</protein>
<dbReference type="Pfam" id="PF12950">
    <property type="entry name" value="TaqI_C"/>
    <property type="match status" value="1"/>
</dbReference>
<keyword evidence="3" id="KW-0808">Transferase</keyword>
<accession>A0A0U5JT37</accession>
<evidence type="ECO:0000256" key="4">
    <source>
        <dbReference type="ARBA" id="ARBA00047942"/>
    </source>
</evidence>
<dbReference type="EC" id="2.1.1.72" evidence="1"/>
<evidence type="ECO:0000313" key="6">
    <source>
        <dbReference type="EMBL" id="CUR39039.1"/>
    </source>
</evidence>
<dbReference type="AlphaFoldDB" id="A0A0U5JT37"/>
<organism evidence="6">
    <name type="scientific">Limosilactobacillus reuteri</name>
    <name type="common">Lactobacillus reuteri</name>
    <dbReference type="NCBI Taxonomy" id="1598"/>
    <lineage>
        <taxon>Bacteria</taxon>
        <taxon>Bacillati</taxon>
        <taxon>Bacillota</taxon>
        <taxon>Bacilli</taxon>
        <taxon>Lactobacillales</taxon>
        <taxon>Lactobacillaceae</taxon>
        <taxon>Limosilactobacillus</taxon>
    </lineage>
</organism>
<keyword evidence="2" id="KW-0489">Methyltransferase</keyword>
<sequence length="200" mass="23299">MTKEDRDGRVFHSKTKIDSYYLPYINGNNVQRYYLKPSTEYIQYTDGLAEPRRSTNFTEPRILVRQIPNKNEYAIDGAFADTTIINDINSMIVENTKGIDILAILGILNSKPITLWFLMKFDKFQCRLFPQFKVNELAQFPIPELTDDAEKELSTLVSEAMDKRKHGQNISKENERIDELVISAFNLNESEKQSIRDFKF</sequence>